<evidence type="ECO:0000313" key="2">
    <source>
        <dbReference type="Proteomes" id="UP001159364"/>
    </source>
</evidence>
<protein>
    <submittedName>
        <fullName evidence="1">Uncharacterized protein</fullName>
    </submittedName>
</protein>
<dbReference type="AlphaFoldDB" id="A0AAV8TB96"/>
<gene>
    <name evidence="1" type="ORF">K2173_003093</name>
</gene>
<sequence>MRKANGFLAVVFRKQFSVSMKDGIERIFYKKLSKRPAASSVVCFGEEDGERNYRAWGKVVSPENEESQWLSSSGIPKAVQRVDEGVTKLRKVTIMVE</sequence>
<proteinExistence type="predicted"/>
<dbReference type="EMBL" id="JAIWQS010000005">
    <property type="protein sequence ID" value="KAJ8763621.1"/>
    <property type="molecule type" value="Genomic_DNA"/>
</dbReference>
<comment type="caution">
    <text evidence="1">The sequence shown here is derived from an EMBL/GenBank/DDBJ whole genome shotgun (WGS) entry which is preliminary data.</text>
</comment>
<name>A0AAV8TB96_9ROSI</name>
<organism evidence="1 2">
    <name type="scientific">Erythroxylum novogranatense</name>
    <dbReference type="NCBI Taxonomy" id="1862640"/>
    <lineage>
        <taxon>Eukaryota</taxon>
        <taxon>Viridiplantae</taxon>
        <taxon>Streptophyta</taxon>
        <taxon>Embryophyta</taxon>
        <taxon>Tracheophyta</taxon>
        <taxon>Spermatophyta</taxon>
        <taxon>Magnoliopsida</taxon>
        <taxon>eudicotyledons</taxon>
        <taxon>Gunneridae</taxon>
        <taxon>Pentapetalae</taxon>
        <taxon>rosids</taxon>
        <taxon>fabids</taxon>
        <taxon>Malpighiales</taxon>
        <taxon>Erythroxylaceae</taxon>
        <taxon>Erythroxylum</taxon>
    </lineage>
</organism>
<evidence type="ECO:0000313" key="1">
    <source>
        <dbReference type="EMBL" id="KAJ8763621.1"/>
    </source>
</evidence>
<dbReference type="Proteomes" id="UP001159364">
    <property type="component" value="Linkage Group LG05"/>
</dbReference>
<accession>A0AAV8TB96</accession>
<keyword evidence="2" id="KW-1185">Reference proteome</keyword>
<reference evidence="1 2" key="1">
    <citation type="submission" date="2021-09" db="EMBL/GenBank/DDBJ databases">
        <title>Genomic insights and catalytic innovation underlie evolution of tropane alkaloids biosynthesis.</title>
        <authorList>
            <person name="Wang Y.-J."/>
            <person name="Tian T."/>
            <person name="Huang J.-P."/>
            <person name="Huang S.-X."/>
        </authorList>
    </citation>
    <scope>NUCLEOTIDE SEQUENCE [LARGE SCALE GENOMIC DNA]</scope>
    <source>
        <strain evidence="1">KIB-2018</strain>
        <tissue evidence="1">Leaf</tissue>
    </source>
</reference>